<dbReference type="CDD" id="cd00397">
    <property type="entry name" value="DNA_BRE_C"/>
    <property type="match status" value="1"/>
</dbReference>
<evidence type="ECO:0000256" key="1">
    <source>
        <dbReference type="ARBA" id="ARBA00022908"/>
    </source>
</evidence>
<evidence type="ECO:0000256" key="3">
    <source>
        <dbReference type="ARBA" id="ARBA00023172"/>
    </source>
</evidence>
<comment type="caution">
    <text evidence="7">The sequence shown here is derived from an EMBL/GenBank/DDBJ whole genome shotgun (WGS) entry which is preliminary data.</text>
</comment>
<dbReference type="InterPro" id="IPR044068">
    <property type="entry name" value="CB"/>
</dbReference>
<evidence type="ECO:0000259" key="5">
    <source>
        <dbReference type="PROSITE" id="PS51898"/>
    </source>
</evidence>
<name>A0A243A278_BACTU</name>
<dbReference type="GO" id="GO:0003677">
    <property type="term" value="F:DNA binding"/>
    <property type="evidence" value="ECO:0007669"/>
    <property type="project" value="UniProtKB-UniRule"/>
</dbReference>
<dbReference type="PROSITE" id="PS51900">
    <property type="entry name" value="CB"/>
    <property type="match status" value="1"/>
</dbReference>
<dbReference type="EMBL" id="NFDG01000132">
    <property type="protein sequence ID" value="OTY10739.1"/>
    <property type="molecule type" value="Genomic_DNA"/>
</dbReference>
<dbReference type="InterPro" id="IPR013762">
    <property type="entry name" value="Integrase-like_cat_sf"/>
</dbReference>
<dbReference type="GO" id="GO:0006310">
    <property type="term" value="P:DNA recombination"/>
    <property type="evidence" value="ECO:0007669"/>
    <property type="project" value="UniProtKB-KW"/>
</dbReference>
<dbReference type="RefSeq" id="WP_088034891.1">
    <property type="nucleotide sequence ID" value="NZ_NFDG01000132.1"/>
</dbReference>
<gene>
    <name evidence="7" type="ORF">BK732_29050</name>
</gene>
<protein>
    <submittedName>
        <fullName evidence="7">Integrase</fullName>
    </submittedName>
</protein>
<keyword evidence="3" id="KW-0233">DNA recombination</keyword>
<dbReference type="Gene3D" id="1.10.150.130">
    <property type="match status" value="1"/>
</dbReference>
<keyword evidence="2 4" id="KW-0238">DNA-binding</keyword>
<feature type="domain" description="Core-binding (CB)" evidence="6">
    <location>
        <begin position="9"/>
        <end position="103"/>
    </location>
</feature>
<evidence type="ECO:0000313" key="8">
    <source>
        <dbReference type="Proteomes" id="UP000194860"/>
    </source>
</evidence>
<evidence type="ECO:0000259" key="6">
    <source>
        <dbReference type="PROSITE" id="PS51900"/>
    </source>
</evidence>
<dbReference type="Pfam" id="PF00589">
    <property type="entry name" value="Phage_integrase"/>
    <property type="match status" value="1"/>
</dbReference>
<dbReference type="AlphaFoldDB" id="A0A243A278"/>
<dbReference type="InterPro" id="IPR050090">
    <property type="entry name" value="Tyrosine_recombinase_XerCD"/>
</dbReference>
<dbReference type="InterPro" id="IPR002104">
    <property type="entry name" value="Integrase_catalytic"/>
</dbReference>
<organism evidence="7 8">
    <name type="scientific">Bacillus thuringiensis serovar navarrensis</name>
    <dbReference type="NCBI Taxonomy" id="339658"/>
    <lineage>
        <taxon>Bacteria</taxon>
        <taxon>Bacillati</taxon>
        <taxon>Bacillota</taxon>
        <taxon>Bacilli</taxon>
        <taxon>Bacillales</taxon>
        <taxon>Bacillaceae</taxon>
        <taxon>Bacillus</taxon>
        <taxon>Bacillus cereus group</taxon>
    </lineage>
</organism>
<dbReference type="SUPFAM" id="SSF56349">
    <property type="entry name" value="DNA breaking-rejoining enzymes"/>
    <property type="match status" value="1"/>
</dbReference>
<dbReference type="Proteomes" id="UP000194860">
    <property type="component" value="Unassembled WGS sequence"/>
</dbReference>
<dbReference type="PANTHER" id="PTHR30349:SF81">
    <property type="entry name" value="TYROSINE RECOMBINASE XERC"/>
    <property type="match status" value="1"/>
</dbReference>
<dbReference type="Gene3D" id="1.10.443.10">
    <property type="entry name" value="Intergrase catalytic core"/>
    <property type="match status" value="1"/>
</dbReference>
<dbReference type="Pfam" id="PF02899">
    <property type="entry name" value="Phage_int_SAM_1"/>
    <property type="match status" value="1"/>
</dbReference>
<keyword evidence="1" id="KW-0229">DNA integration</keyword>
<evidence type="ECO:0000313" key="7">
    <source>
        <dbReference type="EMBL" id="OTY10739.1"/>
    </source>
</evidence>
<dbReference type="PANTHER" id="PTHR30349">
    <property type="entry name" value="PHAGE INTEGRASE-RELATED"/>
    <property type="match status" value="1"/>
</dbReference>
<reference evidence="7 8" key="1">
    <citation type="submission" date="2016-10" db="EMBL/GenBank/DDBJ databases">
        <title>Comparative genomics of Bacillus thuringiensis reveals a path to pathogens against multiple invertebrate hosts.</title>
        <authorList>
            <person name="Zheng J."/>
            <person name="Gao Q."/>
            <person name="Liu H."/>
            <person name="Peng D."/>
            <person name="Ruan L."/>
            <person name="Sun M."/>
        </authorList>
    </citation>
    <scope>NUCLEOTIDE SEQUENCE [LARGE SCALE GENOMIC DNA]</scope>
    <source>
        <strain evidence="7">BGSC 4BM1</strain>
    </source>
</reference>
<feature type="domain" description="Tyr recombinase" evidence="5">
    <location>
        <begin position="124"/>
        <end position="301"/>
    </location>
</feature>
<evidence type="ECO:0000256" key="4">
    <source>
        <dbReference type="PROSITE-ProRule" id="PRU01248"/>
    </source>
</evidence>
<accession>A0A243A278</accession>
<dbReference type="PROSITE" id="PS51898">
    <property type="entry name" value="TYR_RECOMBINASE"/>
    <property type="match status" value="1"/>
</dbReference>
<dbReference type="InterPro" id="IPR010998">
    <property type="entry name" value="Integrase_recombinase_N"/>
</dbReference>
<evidence type="ECO:0000256" key="2">
    <source>
        <dbReference type="ARBA" id="ARBA00023125"/>
    </source>
</evidence>
<sequence length="306" mass="35570">MRSTKIISIQATSLISDFISSLSQEGDLHIKTLKEYTGDLKDFAYWFENIWGKHSEDTIFHPIEVTARTIARYRENMQITRLLKPATINRRINSIKRYFDWAKQKGLVQTNYSKSIKFVPTEKTSPKRMSDKEESALMNAVEKYGTLRDKTMIIFMLHTGLRSMEVCDIQIEDIVMRKRGGHVIVRSGKRNKQREVPLNSTVRLASEEYIASNNISQGYLFPSSKTGKRLQERSIRHILQKYMRLAKLDGFSAHDLRHRFGYVMAERTPLHRLAQIMGHDNLNTTLIYVKATQEDLQGEVEKIAWI</sequence>
<dbReference type="InterPro" id="IPR004107">
    <property type="entry name" value="Integrase_SAM-like_N"/>
</dbReference>
<proteinExistence type="predicted"/>
<dbReference type="InterPro" id="IPR011010">
    <property type="entry name" value="DNA_brk_join_enz"/>
</dbReference>
<dbReference type="GO" id="GO:0015074">
    <property type="term" value="P:DNA integration"/>
    <property type="evidence" value="ECO:0007669"/>
    <property type="project" value="UniProtKB-KW"/>
</dbReference>